<dbReference type="PROSITE" id="PS50157">
    <property type="entry name" value="ZINC_FINGER_C2H2_2"/>
    <property type="match status" value="1"/>
</dbReference>
<accession>A0A7T8JWJ9</accession>
<dbReference type="InterPro" id="IPR013087">
    <property type="entry name" value="Znf_C2H2_type"/>
</dbReference>
<protein>
    <recommendedName>
        <fullName evidence="3">C2H2-type domain-containing protein</fullName>
    </recommendedName>
</protein>
<keyword evidence="1" id="KW-0863">Zinc-finger</keyword>
<evidence type="ECO:0000256" key="2">
    <source>
        <dbReference type="SAM" id="MobiDB-lite"/>
    </source>
</evidence>
<feature type="region of interest" description="Disordered" evidence="2">
    <location>
        <begin position="1"/>
        <end position="26"/>
    </location>
</feature>
<dbReference type="GO" id="GO:0008270">
    <property type="term" value="F:zinc ion binding"/>
    <property type="evidence" value="ECO:0007669"/>
    <property type="project" value="UniProtKB-KW"/>
</dbReference>
<organism evidence="4 5">
    <name type="scientific">Caligus rogercresseyi</name>
    <name type="common">Sea louse</name>
    <dbReference type="NCBI Taxonomy" id="217165"/>
    <lineage>
        <taxon>Eukaryota</taxon>
        <taxon>Metazoa</taxon>
        <taxon>Ecdysozoa</taxon>
        <taxon>Arthropoda</taxon>
        <taxon>Crustacea</taxon>
        <taxon>Multicrustacea</taxon>
        <taxon>Hexanauplia</taxon>
        <taxon>Copepoda</taxon>
        <taxon>Siphonostomatoida</taxon>
        <taxon>Caligidae</taxon>
        <taxon>Caligus</taxon>
    </lineage>
</organism>
<reference evidence="5" key="1">
    <citation type="submission" date="2021-01" db="EMBL/GenBank/DDBJ databases">
        <title>Caligus Genome Assembly.</title>
        <authorList>
            <person name="Gallardo-Escarate C."/>
        </authorList>
    </citation>
    <scope>NUCLEOTIDE SEQUENCE [LARGE SCALE GENOMIC DNA]</scope>
</reference>
<dbReference type="Proteomes" id="UP000595437">
    <property type="component" value="Chromosome 12"/>
</dbReference>
<keyword evidence="1" id="KW-0479">Metal-binding</keyword>
<dbReference type="AlphaFoldDB" id="A0A7T8JWJ9"/>
<keyword evidence="1" id="KW-0862">Zinc</keyword>
<proteinExistence type="predicted"/>
<evidence type="ECO:0000313" key="5">
    <source>
        <dbReference type="Proteomes" id="UP000595437"/>
    </source>
</evidence>
<sequence length="57" mass="6356">MDWSDKSPRLKPSRSSSTGSPVLHSCESCGKTYKNRASLYTHKHRDHGNGSKTPIIK</sequence>
<feature type="domain" description="C2H2-type" evidence="3">
    <location>
        <begin position="24"/>
        <end position="52"/>
    </location>
</feature>
<name>A0A7T8JWJ9_CALRO</name>
<dbReference type="EMBL" id="CP045901">
    <property type="protein sequence ID" value="QQP37748.1"/>
    <property type="molecule type" value="Genomic_DNA"/>
</dbReference>
<evidence type="ECO:0000259" key="3">
    <source>
        <dbReference type="PROSITE" id="PS50157"/>
    </source>
</evidence>
<keyword evidence="5" id="KW-1185">Reference proteome</keyword>
<evidence type="ECO:0000313" key="4">
    <source>
        <dbReference type="EMBL" id="QQP37748.1"/>
    </source>
</evidence>
<dbReference type="OrthoDB" id="7852576at2759"/>
<dbReference type="PROSITE" id="PS00028">
    <property type="entry name" value="ZINC_FINGER_C2H2_1"/>
    <property type="match status" value="1"/>
</dbReference>
<gene>
    <name evidence="4" type="ORF">FKW44_018135</name>
</gene>
<evidence type="ECO:0000256" key="1">
    <source>
        <dbReference type="PROSITE-ProRule" id="PRU00042"/>
    </source>
</evidence>